<dbReference type="AlphaFoldDB" id="A0A9P8LHV9"/>
<reference evidence="1" key="1">
    <citation type="submission" date="2021-03" db="EMBL/GenBank/DDBJ databases">
        <title>Comparative genomics and phylogenomic investigation of the class Geoglossomycetes provide insights into ecological specialization and systematics.</title>
        <authorList>
            <person name="Melie T."/>
            <person name="Pirro S."/>
            <person name="Miller A.N."/>
            <person name="Quandt A."/>
        </authorList>
    </citation>
    <scope>NUCLEOTIDE SEQUENCE</scope>
    <source>
        <strain evidence="1">CAQ_001_2017</strain>
    </source>
</reference>
<sequence>MALGDERWSEVYCVVYPWYDRRGIRFEGVWIVDLDQGLLLWRTPESFRSLSLVRFCRVPEPTEDMFEPYRVPAIRILDSVGRQLPTDVQVEAWAPSKEWSDEFEQVIIYILSDLVFQWRHIINLEWKLLERMASAVLRLVALDFSSLKEEPKLQRHDLLVDVHHLPLWDVPIARLSSLFGCRVILTPILDKHSSIRTAYEDFISKENHGQQFTYLIFSFHTVILLRIRSGIIQTSPLLPFLKGDSPTEINLDAVRLLLAAASPGFFSSTPLQKLPLDIALQVMECIRVADEVEYKRVCCLIERFHLWPNIWKHSVLQRLDRLPSQDPQNGVSYYSLLFGHVRVGLAYQTRG</sequence>
<protein>
    <submittedName>
        <fullName evidence="1">Uncharacterized protein</fullName>
    </submittedName>
</protein>
<comment type="caution">
    <text evidence="1">The sequence shown here is derived from an EMBL/GenBank/DDBJ whole genome shotgun (WGS) entry which is preliminary data.</text>
</comment>
<keyword evidence="2" id="KW-1185">Reference proteome</keyword>
<evidence type="ECO:0000313" key="2">
    <source>
        <dbReference type="Proteomes" id="UP000750711"/>
    </source>
</evidence>
<gene>
    <name evidence="1" type="ORF">GP486_001050</name>
</gene>
<dbReference type="Proteomes" id="UP000750711">
    <property type="component" value="Unassembled WGS sequence"/>
</dbReference>
<proteinExistence type="predicted"/>
<evidence type="ECO:0000313" key="1">
    <source>
        <dbReference type="EMBL" id="KAH0565554.1"/>
    </source>
</evidence>
<accession>A0A9P8LHV9</accession>
<organism evidence="1 2">
    <name type="scientific">Trichoglossum hirsutum</name>
    <dbReference type="NCBI Taxonomy" id="265104"/>
    <lineage>
        <taxon>Eukaryota</taxon>
        <taxon>Fungi</taxon>
        <taxon>Dikarya</taxon>
        <taxon>Ascomycota</taxon>
        <taxon>Pezizomycotina</taxon>
        <taxon>Geoglossomycetes</taxon>
        <taxon>Geoglossales</taxon>
        <taxon>Geoglossaceae</taxon>
        <taxon>Trichoglossum</taxon>
    </lineage>
</organism>
<name>A0A9P8LHV9_9PEZI</name>
<dbReference type="EMBL" id="JAGHQM010000082">
    <property type="protein sequence ID" value="KAH0565554.1"/>
    <property type="molecule type" value="Genomic_DNA"/>
</dbReference>